<dbReference type="Pfam" id="PF00172">
    <property type="entry name" value="Zn_clus"/>
    <property type="match status" value="1"/>
</dbReference>
<keyword evidence="1" id="KW-0249">Electron transport</keyword>
<accession>A0AAN7BH66</accession>
<evidence type="ECO:0000256" key="1">
    <source>
        <dbReference type="ARBA" id="ARBA00022660"/>
    </source>
</evidence>
<name>A0AAN7BH66_9PEZI</name>
<keyword evidence="1" id="KW-0679">Respiratory chain</keyword>
<dbReference type="PROSITE" id="PS00463">
    <property type="entry name" value="ZN2_CY6_FUNGAL_1"/>
    <property type="match status" value="1"/>
</dbReference>
<dbReference type="InterPro" id="IPR001138">
    <property type="entry name" value="Zn2Cys6_DnaBD"/>
</dbReference>
<evidence type="ECO:0000259" key="4">
    <source>
        <dbReference type="PROSITE" id="PS50048"/>
    </source>
</evidence>
<dbReference type="GO" id="GO:0008270">
    <property type="term" value="F:zinc ion binding"/>
    <property type="evidence" value="ECO:0007669"/>
    <property type="project" value="InterPro"/>
</dbReference>
<evidence type="ECO:0000256" key="2">
    <source>
        <dbReference type="ARBA" id="ARBA00023242"/>
    </source>
</evidence>
<feature type="domain" description="Zn(2)-C6 fungal-type" evidence="4">
    <location>
        <begin position="31"/>
        <end position="64"/>
    </location>
</feature>
<dbReference type="SMART" id="SM00066">
    <property type="entry name" value="GAL4"/>
    <property type="match status" value="1"/>
</dbReference>
<dbReference type="Gene3D" id="4.10.240.10">
    <property type="entry name" value="Zn(2)-C6 fungal-type DNA-binding domain"/>
    <property type="match status" value="1"/>
</dbReference>
<reference evidence="5" key="2">
    <citation type="submission" date="2023-05" db="EMBL/GenBank/DDBJ databases">
        <authorList>
            <consortium name="Lawrence Berkeley National Laboratory"/>
            <person name="Steindorff A."/>
            <person name="Hensen N."/>
            <person name="Bonometti L."/>
            <person name="Westerberg I."/>
            <person name="Brannstrom I.O."/>
            <person name="Guillou S."/>
            <person name="Cros-Aarteil S."/>
            <person name="Calhoun S."/>
            <person name="Haridas S."/>
            <person name="Kuo A."/>
            <person name="Mondo S."/>
            <person name="Pangilinan J."/>
            <person name="Riley R."/>
            <person name="Labutti K."/>
            <person name="Andreopoulos B."/>
            <person name="Lipzen A."/>
            <person name="Chen C."/>
            <person name="Yanf M."/>
            <person name="Daum C."/>
            <person name="Ng V."/>
            <person name="Clum A."/>
            <person name="Ohm R."/>
            <person name="Martin F."/>
            <person name="Silar P."/>
            <person name="Natvig D."/>
            <person name="Lalanne C."/>
            <person name="Gautier V."/>
            <person name="Ament-Velasquez S.L."/>
            <person name="Kruys A."/>
            <person name="Hutchinson M.I."/>
            <person name="Powell A.J."/>
            <person name="Barry K."/>
            <person name="Miller A.N."/>
            <person name="Grigoriev I.V."/>
            <person name="Debuchy R."/>
            <person name="Gladieux P."/>
            <person name="Thoren M.H."/>
            <person name="Johannesson H."/>
        </authorList>
    </citation>
    <scope>NUCLEOTIDE SEQUENCE</scope>
    <source>
        <strain evidence="5">CBS 990.96</strain>
    </source>
</reference>
<keyword evidence="2" id="KW-0539">Nucleus</keyword>
<dbReference type="InterPro" id="IPR036909">
    <property type="entry name" value="Cyt_c-like_dom_sf"/>
</dbReference>
<evidence type="ECO:0000313" key="6">
    <source>
        <dbReference type="Proteomes" id="UP001301958"/>
    </source>
</evidence>
<dbReference type="SUPFAM" id="SSF57701">
    <property type="entry name" value="Zn2/Cys6 DNA-binding domain"/>
    <property type="match status" value="1"/>
</dbReference>
<feature type="region of interest" description="Disordered" evidence="3">
    <location>
        <begin position="352"/>
        <end position="376"/>
    </location>
</feature>
<dbReference type="AlphaFoldDB" id="A0AAN7BH66"/>
<evidence type="ECO:0000313" key="5">
    <source>
        <dbReference type="EMBL" id="KAK4223290.1"/>
    </source>
</evidence>
<gene>
    <name evidence="5" type="ORF">QBC38DRAFT_53931</name>
</gene>
<dbReference type="Proteomes" id="UP001301958">
    <property type="component" value="Unassembled WGS sequence"/>
</dbReference>
<dbReference type="PROSITE" id="PS50048">
    <property type="entry name" value="ZN2_CY6_FUNGAL_2"/>
    <property type="match status" value="1"/>
</dbReference>
<dbReference type="SUPFAM" id="SSF46626">
    <property type="entry name" value="Cytochrome c"/>
    <property type="match status" value="1"/>
</dbReference>
<dbReference type="GO" id="GO:0009055">
    <property type="term" value="F:electron transfer activity"/>
    <property type="evidence" value="ECO:0007669"/>
    <property type="project" value="InterPro"/>
</dbReference>
<dbReference type="CDD" id="cd00067">
    <property type="entry name" value="GAL4"/>
    <property type="match status" value="1"/>
</dbReference>
<dbReference type="EMBL" id="MU865432">
    <property type="protein sequence ID" value="KAK4223290.1"/>
    <property type="molecule type" value="Genomic_DNA"/>
</dbReference>
<organism evidence="5 6">
    <name type="scientific">Podospora fimiseda</name>
    <dbReference type="NCBI Taxonomy" id="252190"/>
    <lineage>
        <taxon>Eukaryota</taxon>
        <taxon>Fungi</taxon>
        <taxon>Dikarya</taxon>
        <taxon>Ascomycota</taxon>
        <taxon>Pezizomycotina</taxon>
        <taxon>Sordariomycetes</taxon>
        <taxon>Sordariomycetidae</taxon>
        <taxon>Sordariales</taxon>
        <taxon>Podosporaceae</taxon>
        <taxon>Podospora</taxon>
    </lineage>
</organism>
<keyword evidence="1" id="KW-0813">Transport</keyword>
<comment type="caution">
    <text evidence="5">The sequence shown here is derived from an EMBL/GenBank/DDBJ whole genome shotgun (WGS) entry which is preliminary data.</text>
</comment>
<reference evidence="5" key="1">
    <citation type="journal article" date="2023" name="Mol. Phylogenet. Evol.">
        <title>Genome-scale phylogeny and comparative genomics of the fungal order Sordariales.</title>
        <authorList>
            <person name="Hensen N."/>
            <person name="Bonometti L."/>
            <person name="Westerberg I."/>
            <person name="Brannstrom I.O."/>
            <person name="Guillou S."/>
            <person name="Cros-Aarteil S."/>
            <person name="Calhoun S."/>
            <person name="Haridas S."/>
            <person name="Kuo A."/>
            <person name="Mondo S."/>
            <person name="Pangilinan J."/>
            <person name="Riley R."/>
            <person name="LaButti K."/>
            <person name="Andreopoulos B."/>
            <person name="Lipzen A."/>
            <person name="Chen C."/>
            <person name="Yan M."/>
            <person name="Daum C."/>
            <person name="Ng V."/>
            <person name="Clum A."/>
            <person name="Steindorff A."/>
            <person name="Ohm R.A."/>
            <person name="Martin F."/>
            <person name="Silar P."/>
            <person name="Natvig D.O."/>
            <person name="Lalanne C."/>
            <person name="Gautier V."/>
            <person name="Ament-Velasquez S.L."/>
            <person name="Kruys A."/>
            <person name="Hutchinson M.I."/>
            <person name="Powell A.J."/>
            <person name="Barry K."/>
            <person name="Miller A.N."/>
            <person name="Grigoriev I.V."/>
            <person name="Debuchy R."/>
            <person name="Gladieux P."/>
            <person name="Hiltunen Thoren M."/>
            <person name="Johannesson H."/>
        </authorList>
    </citation>
    <scope>NUCLEOTIDE SEQUENCE</scope>
    <source>
        <strain evidence="5">CBS 990.96</strain>
    </source>
</reference>
<feature type="region of interest" description="Disordered" evidence="3">
    <location>
        <begin position="1"/>
        <end position="29"/>
    </location>
</feature>
<protein>
    <recommendedName>
        <fullName evidence="4">Zn(2)-C6 fungal-type domain-containing protein</fullName>
    </recommendedName>
</protein>
<dbReference type="GO" id="GO:0000981">
    <property type="term" value="F:DNA-binding transcription factor activity, RNA polymerase II-specific"/>
    <property type="evidence" value="ECO:0007669"/>
    <property type="project" value="InterPro"/>
</dbReference>
<sequence>MDGASQQLDDGHWTSMQEVPRQVSGPSLRKSCDRCHQQKLRCVGNNTSRQACARCQNIGAECVYNARSKKQANKNKKNNTPTEPLVLNHNQPANFEAFHPDQLQLSSFFPSDWDAINTPSLTDDATLATYTHSGHASTLSTTSTGPIFNTSESGITDNNFMLAPELCRSVGGDLSAQLVSVCQTLEALLKTVTSGHAEQYPVGEVFSAFEGFVRVMMVLTRGKGRTTSSRDAHPSFTKYLDSKQASITATCYMLCMRLVVSLAEKMLHNLLASPVPAAQRTSFSFSTPDSTQFNGILDVNFSLNNQNMIDGVNLEDLYIGPTDTYEQAVDSTVSILGVGARLIGKMEQLLEIPPDMAGGTPPSGEQPSAEHQPRKLSLPARLVATTWEHETSIDNKCPVTCFKRYRAAISGLAQGHV</sequence>
<proteinExistence type="predicted"/>
<evidence type="ECO:0000256" key="3">
    <source>
        <dbReference type="SAM" id="MobiDB-lite"/>
    </source>
</evidence>
<dbReference type="GO" id="GO:0020037">
    <property type="term" value="F:heme binding"/>
    <property type="evidence" value="ECO:0007669"/>
    <property type="project" value="InterPro"/>
</dbReference>
<dbReference type="InterPro" id="IPR036864">
    <property type="entry name" value="Zn2-C6_fun-type_DNA-bd_sf"/>
</dbReference>
<keyword evidence="6" id="KW-1185">Reference proteome</keyword>